<proteinExistence type="predicted"/>
<evidence type="ECO:0000256" key="3">
    <source>
        <dbReference type="ARBA" id="ARBA00022842"/>
    </source>
</evidence>
<dbReference type="SFLD" id="SFLDG01129">
    <property type="entry name" value="C1.5:_HAD__Beta-PGM__Phosphata"/>
    <property type="match status" value="1"/>
</dbReference>
<evidence type="ECO:0000256" key="1">
    <source>
        <dbReference type="ARBA" id="ARBA00001946"/>
    </source>
</evidence>
<dbReference type="GO" id="GO:0009231">
    <property type="term" value="P:riboflavin biosynthetic process"/>
    <property type="evidence" value="ECO:0007669"/>
    <property type="project" value="TreeGrafter"/>
</dbReference>
<accession>A0A3P3VJR8</accession>
<evidence type="ECO:0000256" key="2">
    <source>
        <dbReference type="ARBA" id="ARBA00022801"/>
    </source>
</evidence>
<dbReference type="InterPro" id="IPR051400">
    <property type="entry name" value="HAD-like_hydrolase"/>
</dbReference>
<evidence type="ECO:0000313" key="4">
    <source>
        <dbReference type="EMBL" id="RRJ82952.1"/>
    </source>
</evidence>
<dbReference type="GO" id="GO:0016787">
    <property type="term" value="F:hydrolase activity"/>
    <property type="evidence" value="ECO:0007669"/>
    <property type="project" value="UniProtKB-KW"/>
</dbReference>
<reference evidence="4 5" key="1">
    <citation type="submission" date="2018-08" db="EMBL/GenBank/DDBJ databases">
        <authorList>
            <person name="Khan S.A."/>
        </authorList>
    </citation>
    <scope>NUCLEOTIDE SEQUENCE [LARGE SCALE GENOMIC DNA]</scope>
    <source>
        <strain evidence="4 5">GTF-13</strain>
    </source>
</reference>
<dbReference type="NCBIfam" id="TIGR01509">
    <property type="entry name" value="HAD-SF-IA-v3"/>
    <property type="match status" value="1"/>
</dbReference>
<dbReference type="SFLD" id="SFLDS00003">
    <property type="entry name" value="Haloacid_Dehalogenase"/>
    <property type="match status" value="1"/>
</dbReference>
<dbReference type="EMBL" id="QWEZ01000002">
    <property type="protein sequence ID" value="RRJ82952.1"/>
    <property type="molecule type" value="Genomic_DNA"/>
</dbReference>
<dbReference type="InterPro" id="IPR036412">
    <property type="entry name" value="HAD-like_sf"/>
</dbReference>
<dbReference type="PANTHER" id="PTHR46470">
    <property type="entry name" value="N-ACYLNEURAMINATE-9-PHOSPHATASE"/>
    <property type="match status" value="1"/>
</dbReference>
<dbReference type="NCBIfam" id="TIGR01549">
    <property type="entry name" value="HAD-SF-IA-v1"/>
    <property type="match status" value="1"/>
</dbReference>
<dbReference type="AlphaFoldDB" id="A0A3P3VJR8"/>
<name>A0A3P3VJR8_9GAMM</name>
<dbReference type="Pfam" id="PF00702">
    <property type="entry name" value="Hydrolase"/>
    <property type="match status" value="1"/>
</dbReference>
<keyword evidence="5" id="KW-1185">Reference proteome</keyword>
<organism evidence="4 5">
    <name type="scientific">Aestuariirhabdus litorea</name>
    <dbReference type="NCBI Taxonomy" id="2528527"/>
    <lineage>
        <taxon>Bacteria</taxon>
        <taxon>Pseudomonadati</taxon>
        <taxon>Pseudomonadota</taxon>
        <taxon>Gammaproteobacteria</taxon>
        <taxon>Oceanospirillales</taxon>
        <taxon>Aestuariirhabdaceae</taxon>
        <taxon>Aestuariirhabdus</taxon>
    </lineage>
</organism>
<dbReference type="InterPro" id="IPR006439">
    <property type="entry name" value="HAD-SF_hydro_IA"/>
</dbReference>
<dbReference type="InterPro" id="IPR023214">
    <property type="entry name" value="HAD_sf"/>
</dbReference>
<dbReference type="Gene3D" id="1.20.120.1600">
    <property type="match status" value="1"/>
</dbReference>
<dbReference type="PRINTS" id="PR00413">
    <property type="entry name" value="HADHALOGNASE"/>
</dbReference>
<gene>
    <name evidence="4" type="ORF">D0544_13970</name>
</gene>
<comment type="cofactor">
    <cofactor evidence="1">
        <name>Mg(2+)</name>
        <dbReference type="ChEBI" id="CHEBI:18420"/>
    </cofactor>
</comment>
<dbReference type="PANTHER" id="PTHR46470:SF4">
    <property type="entry name" value="5-AMINO-6-(5-PHOSPHO-D-RIBITYLAMINO)URACIL PHOSPHATASE YIGB"/>
    <property type="match status" value="1"/>
</dbReference>
<keyword evidence="3" id="KW-0460">Magnesium</keyword>
<keyword evidence="2 4" id="KW-0378">Hydrolase</keyword>
<dbReference type="RefSeq" id="WP_125017175.1">
    <property type="nucleotide sequence ID" value="NZ_QWEZ01000002.1"/>
</dbReference>
<reference evidence="4 5" key="2">
    <citation type="submission" date="2018-12" db="EMBL/GenBank/DDBJ databases">
        <title>Simiduia agarivorans gen. nov., sp. nov., a marine, agarolytic bacterium isolated from shallow coastal water from Keelung, Taiwan.</title>
        <authorList>
            <person name="Shieh W.Y."/>
        </authorList>
    </citation>
    <scope>NUCLEOTIDE SEQUENCE [LARGE SCALE GENOMIC DNA]</scope>
    <source>
        <strain evidence="4 5">GTF-13</strain>
    </source>
</reference>
<evidence type="ECO:0000313" key="5">
    <source>
        <dbReference type="Proteomes" id="UP000280792"/>
    </source>
</evidence>
<dbReference type="Gene3D" id="3.40.50.1000">
    <property type="entry name" value="HAD superfamily/HAD-like"/>
    <property type="match status" value="1"/>
</dbReference>
<dbReference type="Proteomes" id="UP000280792">
    <property type="component" value="Unassembled WGS sequence"/>
</dbReference>
<dbReference type="SUPFAM" id="SSF56784">
    <property type="entry name" value="HAD-like"/>
    <property type="match status" value="1"/>
</dbReference>
<protein>
    <submittedName>
        <fullName evidence="4">HAD family hydrolase</fullName>
    </submittedName>
</protein>
<comment type="caution">
    <text evidence="4">The sequence shown here is derived from an EMBL/GenBank/DDBJ whole genome shotgun (WGS) entry which is preliminary data.</text>
</comment>
<sequence length="238" mass="27424">MIEAISFDLDDTLWDNAPVIKAAESALADWVAQRVPELLPHYRLETLLQFRHDILAHRPQLRHRISELRELILYRALRHSGYPEEESRVLAAEGFALFLEARHRVTPFEESEPLLEQLAGRYRLIALTNGNADIHRLPLGRYFDHSVRAEQIDLAKPDPEFYRVALQRLGTLPERTLHIGDDLDNDVRAARQAGLFTLWFNPDAEPAPATPETEAHIEVNRLQQIPAAVEDWLAQRER</sequence>